<reference evidence="8" key="1">
    <citation type="submission" date="2018-09" db="EMBL/GenBank/DDBJ databases">
        <title>Paracoccus onubensis nov. sp. a moderate halophilic bacterium isolated from Gruta de las Maravillas (Aracena, Spain).</title>
        <authorList>
            <person name="Jurado V."/>
            <person name="Gutierrez-Patricio S."/>
            <person name="Gonzalez-Pimentel J.L."/>
            <person name="Miller A.Z."/>
            <person name="Laiz L."/>
            <person name="Saiz-Jimenez C."/>
        </authorList>
    </citation>
    <scope>NUCLEOTIDE SEQUENCE [LARGE SCALE GENOMIC DNA]</scope>
    <source>
        <strain evidence="8">DSM 26381</strain>
    </source>
</reference>
<evidence type="ECO:0000313" key="8">
    <source>
        <dbReference type="Proteomes" id="UP000283587"/>
    </source>
</evidence>
<dbReference type="InterPro" id="IPR000551">
    <property type="entry name" value="MerR-type_HTH_dom"/>
</dbReference>
<dbReference type="AlphaFoldDB" id="A0A419AAD7"/>
<evidence type="ECO:0000256" key="5">
    <source>
        <dbReference type="ARBA" id="ARBA00023163"/>
    </source>
</evidence>
<evidence type="ECO:0000256" key="3">
    <source>
        <dbReference type="ARBA" id="ARBA00023015"/>
    </source>
</evidence>
<keyword evidence="3" id="KW-0805">Transcription regulation</keyword>
<dbReference type="GO" id="GO:0005737">
    <property type="term" value="C:cytoplasm"/>
    <property type="evidence" value="ECO:0007669"/>
    <property type="project" value="UniProtKB-SubCell"/>
</dbReference>
<feature type="domain" description="HTH merR-type" evidence="6">
    <location>
        <begin position="1"/>
        <end position="68"/>
    </location>
</feature>
<comment type="caution">
    <text evidence="7">The sequence shown here is derived from an EMBL/GenBank/DDBJ whole genome shotgun (WGS) entry which is preliminary data.</text>
</comment>
<evidence type="ECO:0000256" key="1">
    <source>
        <dbReference type="ARBA" id="ARBA00004496"/>
    </source>
</evidence>
<dbReference type="InterPro" id="IPR047057">
    <property type="entry name" value="MerR_fam"/>
</dbReference>
<gene>
    <name evidence="7" type="ORF">D3P05_04640</name>
</gene>
<keyword evidence="2" id="KW-0963">Cytoplasm</keyword>
<dbReference type="PANTHER" id="PTHR30204:SF94">
    <property type="entry name" value="HEAVY METAL-DEPENDENT TRANSCRIPTIONAL REGULATOR HI_0293-RELATED"/>
    <property type="match status" value="1"/>
</dbReference>
<evidence type="ECO:0000313" key="7">
    <source>
        <dbReference type="EMBL" id="RJL19711.1"/>
    </source>
</evidence>
<keyword evidence="8" id="KW-1185">Reference proteome</keyword>
<evidence type="ECO:0000256" key="2">
    <source>
        <dbReference type="ARBA" id="ARBA00022490"/>
    </source>
</evidence>
<dbReference type="InterPro" id="IPR009061">
    <property type="entry name" value="DNA-bd_dom_put_sf"/>
</dbReference>
<name>A0A419AAD7_9RHOB</name>
<dbReference type="GO" id="GO:0005507">
    <property type="term" value="F:copper ion binding"/>
    <property type="evidence" value="ECO:0007669"/>
    <property type="project" value="InterPro"/>
</dbReference>
<dbReference type="EMBL" id="QZEW01000014">
    <property type="protein sequence ID" value="RJL19711.1"/>
    <property type="molecule type" value="Genomic_DNA"/>
</dbReference>
<comment type="subcellular location">
    <subcellularLocation>
        <location evidence="1">Cytoplasm</location>
    </subcellularLocation>
</comment>
<proteinExistence type="predicted"/>
<dbReference type="InterPro" id="IPR011789">
    <property type="entry name" value="CueR"/>
</dbReference>
<protein>
    <submittedName>
        <fullName evidence="7">Cu(I)-responsive transcriptional regulator</fullName>
    </submittedName>
</protein>
<dbReference type="Pfam" id="PF09278">
    <property type="entry name" value="MerR-DNA-bind"/>
    <property type="match status" value="1"/>
</dbReference>
<organism evidence="7 8">
    <name type="scientific">Paracoccus siganidrum</name>
    <dbReference type="NCBI Taxonomy" id="1276757"/>
    <lineage>
        <taxon>Bacteria</taxon>
        <taxon>Pseudomonadati</taxon>
        <taxon>Pseudomonadota</taxon>
        <taxon>Alphaproteobacteria</taxon>
        <taxon>Rhodobacterales</taxon>
        <taxon>Paracoccaceae</taxon>
        <taxon>Paracoccus</taxon>
    </lineage>
</organism>
<keyword evidence="4" id="KW-0238">DNA-binding</keyword>
<evidence type="ECO:0000256" key="4">
    <source>
        <dbReference type="ARBA" id="ARBA00023125"/>
    </source>
</evidence>
<dbReference type="PROSITE" id="PS50937">
    <property type="entry name" value="HTH_MERR_2"/>
    <property type="match status" value="1"/>
</dbReference>
<dbReference type="SMART" id="SM00422">
    <property type="entry name" value="HTH_MERR"/>
    <property type="match status" value="1"/>
</dbReference>
<dbReference type="Proteomes" id="UP000283587">
    <property type="component" value="Unassembled WGS sequence"/>
</dbReference>
<dbReference type="Pfam" id="PF00376">
    <property type="entry name" value="MerR"/>
    <property type="match status" value="1"/>
</dbReference>
<dbReference type="GO" id="GO:0045893">
    <property type="term" value="P:positive regulation of DNA-templated transcription"/>
    <property type="evidence" value="ECO:0007669"/>
    <property type="project" value="InterPro"/>
</dbReference>
<dbReference type="PANTHER" id="PTHR30204">
    <property type="entry name" value="REDOX-CYCLING DRUG-SENSING TRANSCRIPTIONAL ACTIVATOR SOXR"/>
    <property type="match status" value="1"/>
</dbReference>
<sequence length="129" mass="14432">MNIGQAAETTGLPVKTIRYYEDIGLIAPDRGQNGYRDFGDEDVTRLRFLARARNLGFSLEECRRLIGLYCDKSRASRDVRALAVTHLAEIRAKIEELRSLETTLQQLIAECPGNDDPHCVILGQLAGTR</sequence>
<keyword evidence="5" id="KW-0804">Transcription</keyword>
<dbReference type="InterPro" id="IPR015358">
    <property type="entry name" value="Tscrpt_reg_MerR_DNA-bd"/>
</dbReference>
<dbReference type="Gene3D" id="1.10.1660.10">
    <property type="match status" value="1"/>
</dbReference>
<dbReference type="OrthoDB" id="9802944at2"/>
<evidence type="ECO:0000259" key="6">
    <source>
        <dbReference type="PROSITE" id="PS50937"/>
    </source>
</evidence>
<dbReference type="SUPFAM" id="SSF46955">
    <property type="entry name" value="Putative DNA-binding domain"/>
    <property type="match status" value="1"/>
</dbReference>
<accession>A0A419AAD7</accession>
<dbReference type="PRINTS" id="PR00040">
    <property type="entry name" value="HTHMERR"/>
</dbReference>
<dbReference type="GO" id="GO:0003677">
    <property type="term" value="F:DNA binding"/>
    <property type="evidence" value="ECO:0007669"/>
    <property type="project" value="UniProtKB-KW"/>
</dbReference>
<dbReference type="RefSeq" id="WP_119897018.1">
    <property type="nucleotide sequence ID" value="NZ_QNRC01000009.1"/>
</dbReference>
<dbReference type="CDD" id="cd01108">
    <property type="entry name" value="HTH_CueR"/>
    <property type="match status" value="1"/>
</dbReference>
<dbReference type="GO" id="GO:0003700">
    <property type="term" value="F:DNA-binding transcription factor activity"/>
    <property type="evidence" value="ECO:0007669"/>
    <property type="project" value="InterPro"/>
</dbReference>